<dbReference type="PANTHER" id="PTHR31921">
    <property type="entry name" value="PROTEIN DPCD"/>
    <property type="match status" value="1"/>
</dbReference>
<sequence length="210" mass="24764">MAFDKWLQSIKKAEKRSSVVGNVRTVYYRFSDGREMVEEYSIETGVVLKRAWKVKPTLIRKEEWEIELGDSKSTSLVENEPILKEAETEPVVWKRITRNFIEWRIRNLPYPLATYTITCDATSRTLIIKTSNSKFFKKLDIPEFHRCMFEPKREDLTVKHKNSTLILTYKKPLVLLEMEKAVLLELQDIDTFESDCVQPYGEIEKTFNND</sequence>
<accession>A0A2M4AY37</accession>
<dbReference type="EMBL" id="GGFK01012301">
    <property type="protein sequence ID" value="MBW45622.1"/>
    <property type="molecule type" value="Transcribed_RNA"/>
</dbReference>
<dbReference type="PANTHER" id="PTHR31921:SF1">
    <property type="entry name" value="PROTEIN DPCD"/>
    <property type="match status" value="1"/>
</dbReference>
<evidence type="ECO:0000256" key="2">
    <source>
        <dbReference type="ARBA" id="ARBA00020330"/>
    </source>
</evidence>
<comment type="similarity">
    <text evidence="1">Belongs to the DPCD family.</text>
</comment>
<dbReference type="InterPro" id="IPR026224">
    <property type="entry name" value="DPCD"/>
</dbReference>
<protein>
    <recommendedName>
        <fullName evidence="2">Protein DPCD</fullName>
    </recommendedName>
</protein>
<dbReference type="AlphaFoldDB" id="A0A2M4AY37"/>
<proteinExistence type="inferred from homology"/>
<dbReference type="PRINTS" id="PR02065">
    <property type="entry name" value="PROTEINDPCD"/>
</dbReference>
<reference evidence="3" key="1">
    <citation type="submission" date="2018-01" db="EMBL/GenBank/DDBJ databases">
        <title>An insight into the sialome of Amazonian anophelines.</title>
        <authorList>
            <person name="Ribeiro J.M."/>
            <person name="Scarpassa V."/>
            <person name="Calvo E."/>
        </authorList>
    </citation>
    <scope>NUCLEOTIDE SEQUENCE</scope>
    <source>
        <tissue evidence="3">Salivary glands</tissue>
    </source>
</reference>
<name>A0A2M4AY37_9DIPT</name>
<evidence type="ECO:0000256" key="1">
    <source>
        <dbReference type="ARBA" id="ARBA00010597"/>
    </source>
</evidence>
<organism evidence="3">
    <name type="scientific">Anopheles triannulatus</name>
    <dbReference type="NCBI Taxonomy" id="58253"/>
    <lineage>
        <taxon>Eukaryota</taxon>
        <taxon>Metazoa</taxon>
        <taxon>Ecdysozoa</taxon>
        <taxon>Arthropoda</taxon>
        <taxon>Hexapoda</taxon>
        <taxon>Insecta</taxon>
        <taxon>Pterygota</taxon>
        <taxon>Neoptera</taxon>
        <taxon>Endopterygota</taxon>
        <taxon>Diptera</taxon>
        <taxon>Nematocera</taxon>
        <taxon>Culicoidea</taxon>
        <taxon>Culicidae</taxon>
        <taxon>Anophelinae</taxon>
        <taxon>Anopheles</taxon>
    </lineage>
</organism>
<dbReference type="Pfam" id="PF14913">
    <property type="entry name" value="DPCD"/>
    <property type="match status" value="1"/>
</dbReference>
<evidence type="ECO:0000313" key="3">
    <source>
        <dbReference type="EMBL" id="MBW45622.1"/>
    </source>
</evidence>